<dbReference type="Pfam" id="PF11836">
    <property type="entry name" value="Phage_TAC_11"/>
    <property type="match status" value="1"/>
</dbReference>
<dbReference type="RefSeq" id="WP_340273653.1">
    <property type="nucleotide sequence ID" value="NZ_JBAKIA010000004.1"/>
</dbReference>
<feature type="region of interest" description="Disordered" evidence="1">
    <location>
        <begin position="102"/>
        <end position="145"/>
    </location>
</feature>
<keyword evidence="3" id="KW-1185">Reference proteome</keyword>
<dbReference type="EMBL" id="JBAKIA010000004">
    <property type="protein sequence ID" value="MEJ8473956.1"/>
    <property type="molecule type" value="Genomic_DNA"/>
</dbReference>
<organism evidence="2 3">
    <name type="scientific">Roseibium algae</name>
    <dbReference type="NCBI Taxonomy" id="3123038"/>
    <lineage>
        <taxon>Bacteria</taxon>
        <taxon>Pseudomonadati</taxon>
        <taxon>Pseudomonadota</taxon>
        <taxon>Alphaproteobacteria</taxon>
        <taxon>Hyphomicrobiales</taxon>
        <taxon>Stappiaceae</taxon>
        <taxon>Roseibium</taxon>
    </lineage>
</organism>
<evidence type="ECO:0000313" key="2">
    <source>
        <dbReference type="EMBL" id="MEJ8473956.1"/>
    </source>
</evidence>
<dbReference type="Proteomes" id="UP001385499">
    <property type="component" value="Unassembled WGS sequence"/>
</dbReference>
<evidence type="ECO:0000256" key="1">
    <source>
        <dbReference type="SAM" id="MobiDB-lite"/>
    </source>
</evidence>
<dbReference type="InterPro" id="IPR021791">
    <property type="entry name" value="Phage_TAC_11"/>
</dbReference>
<comment type="caution">
    <text evidence="2">The sequence shown here is derived from an EMBL/GenBank/DDBJ whole genome shotgun (WGS) entry which is preliminary data.</text>
</comment>
<sequence>MTNRLRGEISACLDGRKWTLVLTLGALAELETAFACEDLQSLVDRFSSGRLSAGDLIKVIGAGLRGAGNEVSDDQLAQMTSAGGAAGYAAIAADLLQVTFGEGAIPDESDTSNGSDSPPENVSNSHQFHHTGAGENPSAPFPGHA</sequence>
<gene>
    <name evidence="2" type="ORF">V6575_07640</name>
</gene>
<name>A0ABU8TJP7_9HYPH</name>
<evidence type="ECO:0000313" key="3">
    <source>
        <dbReference type="Proteomes" id="UP001385499"/>
    </source>
</evidence>
<protein>
    <submittedName>
        <fullName evidence="2">Gene transfer agent family protein</fullName>
    </submittedName>
</protein>
<feature type="compositionally biased region" description="Polar residues" evidence="1">
    <location>
        <begin position="111"/>
        <end position="126"/>
    </location>
</feature>
<reference evidence="2 3" key="1">
    <citation type="submission" date="2024-02" db="EMBL/GenBank/DDBJ databases">
        <title>Roseibium algae sp. nov., isolated from marine alga (Grateloupia sp.), showing potential in myo-inositol conversion.</title>
        <authorList>
            <person name="Wang Y."/>
        </authorList>
    </citation>
    <scope>NUCLEOTIDE SEQUENCE [LARGE SCALE GENOMIC DNA]</scope>
    <source>
        <strain evidence="2 3">H3510</strain>
    </source>
</reference>
<proteinExistence type="predicted"/>
<accession>A0ABU8TJP7</accession>